<comment type="subcellular location">
    <subcellularLocation>
        <location evidence="1">Membrane</location>
        <topology evidence="1">Single-pass membrane protein</topology>
    </subcellularLocation>
</comment>
<evidence type="ECO:0000313" key="10">
    <source>
        <dbReference type="RefSeq" id="XP_037900406.1"/>
    </source>
</evidence>
<dbReference type="GO" id="GO:0008630">
    <property type="term" value="P:intrinsic apoptotic signaling pathway in response to DNA damage"/>
    <property type="evidence" value="ECO:0007669"/>
    <property type="project" value="TreeGrafter"/>
</dbReference>
<dbReference type="GO" id="GO:0001836">
    <property type="term" value="P:release of cytochrome c from mitochondria"/>
    <property type="evidence" value="ECO:0007669"/>
    <property type="project" value="TreeGrafter"/>
</dbReference>
<dbReference type="InterPro" id="IPR036834">
    <property type="entry name" value="Bcl-2-like_sf"/>
</dbReference>
<accession>A0A9C6DRA7</accession>
<evidence type="ECO:0000256" key="4">
    <source>
        <dbReference type="ARBA" id="ARBA00022703"/>
    </source>
</evidence>
<dbReference type="GO" id="GO:0042981">
    <property type="term" value="P:regulation of apoptotic process"/>
    <property type="evidence" value="ECO:0007669"/>
    <property type="project" value="InterPro"/>
</dbReference>
<evidence type="ECO:0000313" key="9">
    <source>
        <dbReference type="Proteomes" id="UP000092443"/>
    </source>
</evidence>
<sequence length="316" mass="36136">MLKFFRDLRIMPNTYPPKSDSYEGNYYQSYASPFGSSNNERHQQLLMTAQAKRKFSFPATLHSSALLEQYHQQSTRRRLSNVSDAVTRKLSYTIGWKSQQISAQDIITQGCCLCGQYIKRRLRRSGLFNKKLGLQRIRSIMRVTTTTVVREVFPAVLVLGDELERMHPRVYNGIARQICRNPGGEFQSVDTVNLLLSAVARDLFRLNITWSKIVSLFAIAGGLSADCVRQGHSEYLPKLMESVSDIIEDELVPWINENGGWLGMNNHVLPATKKLKPLEWSTIVICGIFGLFVLYVIVKFFLTFIIPELYQRIMGK</sequence>
<evidence type="ECO:0000259" key="8">
    <source>
        <dbReference type="SMART" id="SM00337"/>
    </source>
</evidence>
<gene>
    <name evidence="10" type="primary">LOC119644756</name>
</gene>
<dbReference type="GeneID" id="119644756"/>
<dbReference type="Pfam" id="PF00452">
    <property type="entry name" value="Bcl-2"/>
    <property type="match status" value="1"/>
</dbReference>
<protein>
    <submittedName>
        <fullName evidence="10">Bcl-2-related ovarian killer protein isoform X1</fullName>
    </submittedName>
</protein>
<dbReference type="FunFam" id="1.10.437.10:FF:000009">
    <property type="entry name" value="Uncharacterized protein, isoform A"/>
    <property type="match status" value="1"/>
</dbReference>
<evidence type="ECO:0000256" key="2">
    <source>
        <dbReference type="ARBA" id="ARBA00009458"/>
    </source>
</evidence>
<evidence type="ECO:0000256" key="5">
    <source>
        <dbReference type="ARBA" id="ARBA00022989"/>
    </source>
</evidence>
<comment type="similarity">
    <text evidence="2">Belongs to the Bcl-2 family.</text>
</comment>
<dbReference type="InterPro" id="IPR026298">
    <property type="entry name" value="Bcl-2_fam"/>
</dbReference>
<evidence type="ECO:0000256" key="7">
    <source>
        <dbReference type="SAM" id="Phobius"/>
    </source>
</evidence>
<evidence type="ECO:0000256" key="1">
    <source>
        <dbReference type="ARBA" id="ARBA00004167"/>
    </source>
</evidence>
<dbReference type="SMART" id="SM00337">
    <property type="entry name" value="BCL"/>
    <property type="match status" value="1"/>
</dbReference>
<organism evidence="9 10">
    <name type="scientific">Glossina fuscipes</name>
    <dbReference type="NCBI Taxonomy" id="7396"/>
    <lineage>
        <taxon>Eukaryota</taxon>
        <taxon>Metazoa</taxon>
        <taxon>Ecdysozoa</taxon>
        <taxon>Arthropoda</taxon>
        <taxon>Hexapoda</taxon>
        <taxon>Insecta</taxon>
        <taxon>Pterygota</taxon>
        <taxon>Neoptera</taxon>
        <taxon>Endopterygota</taxon>
        <taxon>Diptera</taxon>
        <taxon>Brachycera</taxon>
        <taxon>Muscomorpha</taxon>
        <taxon>Hippoboscoidea</taxon>
        <taxon>Glossinidae</taxon>
        <taxon>Glossina</taxon>
    </lineage>
</organism>
<keyword evidence="3 7" id="KW-0812">Transmembrane</keyword>
<dbReference type="GO" id="GO:0051400">
    <property type="term" value="F:BH domain binding"/>
    <property type="evidence" value="ECO:0007669"/>
    <property type="project" value="TreeGrafter"/>
</dbReference>
<dbReference type="PANTHER" id="PTHR11256">
    <property type="entry name" value="BCL-2 RELATED"/>
    <property type="match status" value="1"/>
</dbReference>
<keyword evidence="4" id="KW-0053">Apoptosis</keyword>
<dbReference type="PRINTS" id="PR01862">
    <property type="entry name" value="BCL2FAMILY"/>
</dbReference>
<dbReference type="AlphaFoldDB" id="A0A9C6DRA7"/>
<keyword evidence="6 7" id="KW-0472">Membrane</keyword>
<dbReference type="KEGG" id="gfs:119644756"/>
<dbReference type="CDD" id="cd06845">
    <property type="entry name" value="Bcl-2_like"/>
    <property type="match status" value="1"/>
</dbReference>
<evidence type="ECO:0000256" key="6">
    <source>
        <dbReference type="ARBA" id="ARBA00023136"/>
    </source>
</evidence>
<dbReference type="InterPro" id="IPR002475">
    <property type="entry name" value="Bcl2-like"/>
</dbReference>
<dbReference type="PROSITE" id="PS50062">
    <property type="entry name" value="BCL2_FAMILY"/>
    <property type="match status" value="1"/>
</dbReference>
<dbReference type="SUPFAM" id="SSF56854">
    <property type="entry name" value="Bcl-2 inhibitors of programmed cell death"/>
    <property type="match status" value="1"/>
</dbReference>
<dbReference type="Gene3D" id="1.10.437.10">
    <property type="entry name" value="Blc2-like"/>
    <property type="match status" value="1"/>
</dbReference>
<dbReference type="InterPro" id="IPR046371">
    <property type="entry name" value="Bcl-2_BH1-3"/>
</dbReference>
<feature type="transmembrane region" description="Helical" evidence="7">
    <location>
        <begin position="283"/>
        <end position="306"/>
    </location>
</feature>
<dbReference type="PANTHER" id="PTHR11256:SF48">
    <property type="entry name" value="BCL-2-RELATED OVARIAN KILLER PROTEIN"/>
    <property type="match status" value="1"/>
</dbReference>
<keyword evidence="5 7" id="KW-1133">Transmembrane helix</keyword>
<feature type="domain" description="Bcl-2 Bcl-2 homology region 1-3" evidence="8">
    <location>
        <begin position="156"/>
        <end position="261"/>
    </location>
</feature>
<name>A0A9C6DRA7_9MUSC</name>
<keyword evidence="9" id="KW-1185">Reference proteome</keyword>
<reference evidence="10" key="1">
    <citation type="submission" date="2025-08" db="UniProtKB">
        <authorList>
            <consortium name="RefSeq"/>
        </authorList>
    </citation>
    <scope>IDENTIFICATION</scope>
    <source>
        <tissue evidence="10">Whole body pupa</tissue>
    </source>
</reference>
<dbReference type="GO" id="GO:0097192">
    <property type="term" value="P:extrinsic apoptotic signaling pathway in absence of ligand"/>
    <property type="evidence" value="ECO:0007669"/>
    <property type="project" value="TreeGrafter"/>
</dbReference>
<dbReference type="RefSeq" id="XP_037900406.1">
    <property type="nucleotide sequence ID" value="XM_038044478.1"/>
</dbReference>
<proteinExistence type="inferred from homology"/>
<dbReference type="GO" id="GO:0005741">
    <property type="term" value="C:mitochondrial outer membrane"/>
    <property type="evidence" value="ECO:0007669"/>
    <property type="project" value="TreeGrafter"/>
</dbReference>
<evidence type="ECO:0000256" key="3">
    <source>
        <dbReference type="ARBA" id="ARBA00022692"/>
    </source>
</evidence>
<dbReference type="Proteomes" id="UP000092443">
    <property type="component" value="Unplaced"/>
</dbReference>